<dbReference type="SUPFAM" id="SSF81593">
    <property type="entry name" value="Nucleotidyltransferase substrate binding subunit/domain"/>
    <property type="match status" value="1"/>
</dbReference>
<dbReference type="STRING" id="883.DvMF_0864"/>
<proteinExistence type="inferred from homology"/>
<evidence type="ECO:0000256" key="4">
    <source>
        <dbReference type="ARBA" id="ARBA00022801"/>
    </source>
</evidence>
<dbReference type="EC" id="3.1.4.-" evidence="7"/>
<evidence type="ECO:0000256" key="6">
    <source>
        <dbReference type="ARBA" id="ARBA00023268"/>
    </source>
</evidence>
<keyword evidence="6 7" id="KW-0511">Multifunctional enzyme</keyword>
<evidence type="ECO:0000256" key="8">
    <source>
        <dbReference type="SAM" id="MobiDB-lite"/>
    </source>
</evidence>
<dbReference type="PROSITE" id="PS51671">
    <property type="entry name" value="ACT"/>
    <property type="match status" value="2"/>
</dbReference>
<dbReference type="InterPro" id="IPR002912">
    <property type="entry name" value="ACT_dom"/>
</dbReference>
<evidence type="ECO:0000259" key="9">
    <source>
        <dbReference type="PROSITE" id="PS51671"/>
    </source>
</evidence>
<comment type="cofactor">
    <cofactor evidence="7">
        <name>Mg(2+)</name>
        <dbReference type="ChEBI" id="CHEBI:18420"/>
    </cofactor>
</comment>
<dbReference type="InterPro" id="IPR006674">
    <property type="entry name" value="HD_domain"/>
</dbReference>
<evidence type="ECO:0000256" key="1">
    <source>
        <dbReference type="ARBA" id="ARBA00022679"/>
    </source>
</evidence>
<gene>
    <name evidence="7" type="primary">glnD</name>
    <name evidence="11" type="ordered locus">DvMF_0864</name>
</gene>
<comment type="caution">
    <text evidence="7">Lacks conserved residue(s) required for the propagation of feature annotation.</text>
</comment>
<dbReference type="KEGG" id="dvm:DvMF_0864"/>
<evidence type="ECO:0000313" key="11">
    <source>
        <dbReference type="EMBL" id="ACL07820.1"/>
    </source>
</evidence>
<dbReference type="PANTHER" id="PTHR47320">
    <property type="entry name" value="BIFUNCTIONAL URIDYLYLTRANSFERASE/URIDYLYL-REMOVING ENZYME"/>
    <property type="match status" value="1"/>
</dbReference>
<comment type="function">
    <text evidence="7">Modifies, by uridylylation and deuridylylation, the PII regulatory proteins (GlnB and homologs), in response to the nitrogen status of the cell that GlnD senses through the glutamine level. Under low glutamine levels, catalyzes the conversion of the PII proteins and UTP to PII-UMP and PPi, while under higher glutamine levels, GlnD hydrolyzes PII-UMP to PII and UMP (deuridylylation). Thus, controls uridylylation state and activity of the PII proteins, and plays an important role in the regulation of nitrogen metabolism.</text>
</comment>
<dbReference type="OrthoDB" id="9758038at2"/>
<keyword evidence="1 7" id="KW-0808">Transferase</keyword>
<organism evidence="11">
    <name type="scientific">Nitratidesulfovibrio vulgaris (strain DSM 19637 / Miyazaki F)</name>
    <name type="common">Desulfovibrio vulgaris</name>
    <dbReference type="NCBI Taxonomy" id="883"/>
    <lineage>
        <taxon>Bacteria</taxon>
        <taxon>Pseudomonadati</taxon>
        <taxon>Thermodesulfobacteriota</taxon>
        <taxon>Desulfovibrionia</taxon>
        <taxon>Desulfovibrionales</taxon>
        <taxon>Desulfovibrionaceae</taxon>
        <taxon>Nitratidesulfovibrio</taxon>
    </lineage>
</organism>
<dbReference type="GO" id="GO:0008081">
    <property type="term" value="F:phosphoric diester hydrolase activity"/>
    <property type="evidence" value="ECO:0007669"/>
    <property type="project" value="UniProtKB-UniRule"/>
</dbReference>
<dbReference type="InterPro" id="IPR045865">
    <property type="entry name" value="ACT-like_dom_sf"/>
</dbReference>
<evidence type="ECO:0000256" key="3">
    <source>
        <dbReference type="ARBA" id="ARBA00022737"/>
    </source>
</evidence>
<dbReference type="GO" id="GO:0006808">
    <property type="term" value="P:regulation of nitrogen utilization"/>
    <property type="evidence" value="ECO:0007669"/>
    <property type="project" value="UniProtKB-UniRule"/>
</dbReference>
<comment type="catalytic activity">
    <reaction evidence="7">
        <text>[protein-PII]-uridylyl-L-tyrosine + H2O = [protein-PII]-L-tyrosine + UMP + H(+)</text>
        <dbReference type="Rhea" id="RHEA:48600"/>
        <dbReference type="Rhea" id="RHEA-COMP:12147"/>
        <dbReference type="Rhea" id="RHEA-COMP:12148"/>
        <dbReference type="ChEBI" id="CHEBI:15377"/>
        <dbReference type="ChEBI" id="CHEBI:15378"/>
        <dbReference type="ChEBI" id="CHEBI:46858"/>
        <dbReference type="ChEBI" id="CHEBI:57865"/>
        <dbReference type="ChEBI" id="CHEBI:90602"/>
    </reaction>
</comment>
<dbReference type="InterPro" id="IPR010043">
    <property type="entry name" value="UTase/UR"/>
</dbReference>
<dbReference type="SUPFAM" id="SSF81301">
    <property type="entry name" value="Nucleotidyltransferase"/>
    <property type="match status" value="1"/>
</dbReference>
<feature type="region of interest" description="Disordered" evidence="8">
    <location>
        <begin position="1"/>
        <end position="58"/>
    </location>
</feature>
<dbReference type="InterPro" id="IPR043519">
    <property type="entry name" value="NT_sf"/>
</dbReference>
<dbReference type="EC" id="2.7.7.59" evidence="7"/>
<name>B8DNY8_NITV9</name>
<dbReference type="CDD" id="cd04900">
    <property type="entry name" value="ACT_UUR-like_1"/>
    <property type="match status" value="1"/>
</dbReference>
<dbReference type="InterPro" id="IPR013546">
    <property type="entry name" value="PII_UdlTrfase/GS_AdlTrfase"/>
</dbReference>
<keyword evidence="5 7" id="KW-0460">Magnesium</keyword>
<dbReference type="SUPFAM" id="SSF55021">
    <property type="entry name" value="ACT-like"/>
    <property type="match status" value="2"/>
</dbReference>
<dbReference type="Pfam" id="PF01966">
    <property type="entry name" value="HD"/>
    <property type="match status" value="1"/>
</dbReference>
<keyword evidence="2 7" id="KW-0548">Nucleotidyltransferase</keyword>
<dbReference type="PROSITE" id="PS51831">
    <property type="entry name" value="HD"/>
    <property type="match status" value="1"/>
</dbReference>
<dbReference type="CDD" id="cd04899">
    <property type="entry name" value="ACT_ACR-UUR-like_2"/>
    <property type="match status" value="1"/>
</dbReference>
<sequence>MTQAHGPSSSAPAGSSGTPRDAASVLREGRAALLEGLDASPPPTDAAPQENACAARPDAHCRDTAPPFSSMGASRFERAYSRLLDDYFRLRFAELRGGHDKVALVAVGGYGREELCLGSDIDILILCGRSIPPQAIDLAQPLFLPLWDAGYTLGHGFRTIGDCVKLAAKDHKVLASLLDARLITGNEALFREMVDRLNDKVLPRRGASFLSWNDEEHERRRASHGDGAVLLEPNLKEGLGGLRDYHRILWLGRIRNEAGTVEEILAQAGFSSSDAALLRESVGFLHDVRNLLHHLSHRKNDQLFLDLQPEIAARLGFRECGNLLAVECFLGRLHRCMSHIKALSAAFRGMPGGPVHPDQPCPEVEGPVVMAGGTLHICLPDPAVVTPGLALSAFVRAAQWPGPDAPAPDWNTRKAMEQALQQALSGKEGALSGAEVGAALMRILGSGKAFPVLGHMDETGLLPAILPAYAEARDRVQFDGFHTYPVGMHTLFVIRQLESLANEDFEPFSGFWRGGCLSVPEGQAGMGEGAARMPAQPSGHDADAARDRLCLLLAALLHDLGKGGADASHHSEVGAEMAMRLLSEWGAPPEIIDDVVFLVLHHLLLIRTAQRRDLNDESVVAQCAGTVGSLRRLNMLYLLTHADSMATGHKAWNRWTASLLYELHGKVANMLRDGQLAGTQTAQAIARTRDMARALVRERQSALHYTLETAGLYLDAMPSRYLLAMPPEDIVRHMSLVYQLNRDVAESRRRLPEDRAERGVVVLEGRPLHGGRDSELWEVLVAARDQSGLFATIAGVLSLHGLNVFGADAYVWSDGTVLDIFHVTAPPDPLYARDFWGKVRGAVHFALTGKLSLDYRLEQARASNALKHKVPSVLLDAVRRPPEVRIDNELSDFHTVVEVFAPDRPALLYDVARVLQALQLDILFAKIATLGNRTSDSFSVRTVYGQKITDEQQMDEVRAALLHVVSQ</sequence>
<keyword evidence="4 7" id="KW-0378">Hydrolase</keyword>
<dbReference type="SUPFAM" id="SSF109604">
    <property type="entry name" value="HD-domain/PDEase-like"/>
    <property type="match status" value="1"/>
</dbReference>
<reference evidence="11" key="1">
    <citation type="submission" date="2008-10" db="EMBL/GenBank/DDBJ databases">
        <title>Complete sequence of Desulfovibrio vulgaris str. 'Miyazaki F'.</title>
        <authorList>
            <person name="Lucas S."/>
            <person name="Copeland A."/>
            <person name="Lapidus A."/>
            <person name="Glavina del Rio T."/>
            <person name="Dalin E."/>
            <person name="Tice H."/>
            <person name="Bruce D."/>
            <person name="Goodwin L."/>
            <person name="Pitluck S."/>
            <person name="Sims D."/>
            <person name="Brettin T."/>
            <person name="Detter J.C."/>
            <person name="Han C."/>
            <person name="Larimer F."/>
            <person name="Land M."/>
            <person name="Hauser L."/>
            <person name="Kyrpides N."/>
            <person name="Mikhailova N."/>
            <person name="Hazen T.C."/>
            <person name="Richardson P."/>
        </authorList>
    </citation>
    <scope>NUCLEOTIDE SEQUENCE</scope>
    <source>
        <strain evidence="11">Miyazaki F</strain>
    </source>
</reference>
<dbReference type="EMBL" id="CP001197">
    <property type="protein sequence ID" value="ACL07820.1"/>
    <property type="molecule type" value="Genomic_DNA"/>
</dbReference>
<evidence type="ECO:0000259" key="10">
    <source>
        <dbReference type="PROSITE" id="PS51831"/>
    </source>
</evidence>
<protein>
    <recommendedName>
        <fullName evidence="7">Bifunctional uridylyltransferase/uridylyl-removing enzyme</fullName>
        <shortName evidence="7">UTase/UR</shortName>
    </recommendedName>
    <alternativeName>
        <fullName evidence="7">Bifunctional [protein-PII] modification enzyme</fullName>
    </alternativeName>
    <alternativeName>
        <fullName evidence="7">Bifunctional nitrogen sensor protein</fullName>
    </alternativeName>
    <domain>
        <recommendedName>
            <fullName evidence="7">[Protein-PII] uridylyltransferase</fullName>
            <shortName evidence="7">PII uridylyltransferase</shortName>
            <shortName evidence="7">UTase</shortName>
            <ecNumber evidence="7">2.7.7.59</ecNumber>
        </recommendedName>
    </domain>
    <domain>
        <recommendedName>
            <fullName evidence="7">[Protein-PII]-UMP uridylyl-removing enzyme</fullName>
            <shortName evidence="7">UR</shortName>
            <ecNumber evidence="7">3.1.4.-</ecNumber>
        </recommendedName>
    </domain>
</protein>
<feature type="domain" description="ACT" evidence="9">
    <location>
        <begin position="778"/>
        <end position="856"/>
    </location>
</feature>
<feature type="domain" description="HD" evidence="10">
    <location>
        <begin position="486"/>
        <end position="636"/>
    </location>
</feature>
<accession>B8DNY8</accession>
<dbReference type="PIRSF" id="PIRSF006288">
    <property type="entry name" value="PII_uridyltransf"/>
    <property type="match status" value="1"/>
</dbReference>
<comment type="activity regulation">
    <text evidence="7">Uridylyltransferase (UTase) activity is inhibited by glutamine, while glutamine activates uridylyl-removing (UR) activity.</text>
</comment>
<comment type="domain">
    <text evidence="7">Has four distinct domains: an N-terminal nucleotidyltransferase (NT) domain responsible for UTase activity, a central HD domain that encodes UR activity, and two C-terminal ACT domains that seem to have a role in glutamine sensing.</text>
</comment>
<dbReference type="AlphaFoldDB" id="B8DNY8"/>
<dbReference type="Pfam" id="PF24931">
    <property type="entry name" value="ACT_ACR9_3rd"/>
    <property type="match status" value="1"/>
</dbReference>
<dbReference type="GO" id="GO:0008773">
    <property type="term" value="F:[protein-PII] uridylyltransferase activity"/>
    <property type="evidence" value="ECO:0007669"/>
    <property type="project" value="UniProtKB-UniRule"/>
</dbReference>
<dbReference type="Gene3D" id="1.10.3090.10">
    <property type="entry name" value="cca-adding enzyme, domain 2"/>
    <property type="match status" value="1"/>
</dbReference>
<dbReference type="HOGENOM" id="CLU_012833_1_0_7"/>
<feature type="region of interest" description="Uridylyltransferase" evidence="7">
    <location>
        <begin position="1"/>
        <end position="360"/>
    </location>
</feature>
<dbReference type="PANTHER" id="PTHR47320:SF1">
    <property type="entry name" value="BIFUNCTIONAL URIDYLYLTRANSFERASE_URIDYLYL-REMOVING ENZYME"/>
    <property type="match status" value="1"/>
</dbReference>
<comment type="catalytic activity">
    <reaction evidence="7">
        <text>[protein-PII]-L-tyrosine + UTP = [protein-PII]-uridylyl-L-tyrosine + diphosphate</text>
        <dbReference type="Rhea" id="RHEA:13673"/>
        <dbReference type="Rhea" id="RHEA-COMP:12147"/>
        <dbReference type="Rhea" id="RHEA-COMP:12148"/>
        <dbReference type="ChEBI" id="CHEBI:33019"/>
        <dbReference type="ChEBI" id="CHEBI:46398"/>
        <dbReference type="ChEBI" id="CHEBI:46858"/>
        <dbReference type="ChEBI" id="CHEBI:90602"/>
        <dbReference type="EC" id="2.7.7.59"/>
    </reaction>
</comment>
<dbReference type="CDD" id="cd05401">
    <property type="entry name" value="NT_GlnE_GlnD_like"/>
    <property type="match status" value="1"/>
</dbReference>
<comment type="similarity">
    <text evidence="7">Belongs to the GlnD family.</text>
</comment>
<dbReference type="SMART" id="SM00471">
    <property type="entry name" value="HDc"/>
    <property type="match status" value="1"/>
</dbReference>
<keyword evidence="3" id="KW-0677">Repeat</keyword>
<evidence type="ECO:0000256" key="2">
    <source>
        <dbReference type="ARBA" id="ARBA00022695"/>
    </source>
</evidence>
<feature type="compositionally biased region" description="Low complexity" evidence="8">
    <location>
        <begin position="1"/>
        <end position="17"/>
    </location>
</feature>
<evidence type="ECO:0000256" key="5">
    <source>
        <dbReference type="ARBA" id="ARBA00022842"/>
    </source>
</evidence>
<dbReference type="HAMAP" id="MF_00277">
    <property type="entry name" value="PII_uridylyl_transf"/>
    <property type="match status" value="1"/>
</dbReference>
<dbReference type="Pfam" id="PF08335">
    <property type="entry name" value="GlnD_UR_UTase"/>
    <property type="match status" value="1"/>
</dbReference>
<evidence type="ECO:0000256" key="7">
    <source>
        <dbReference type="HAMAP-Rule" id="MF_00277"/>
    </source>
</evidence>
<dbReference type="InterPro" id="IPR003607">
    <property type="entry name" value="HD/PDEase_dom"/>
</dbReference>
<dbReference type="eggNOG" id="COG2844">
    <property type="taxonomic scope" value="Bacteria"/>
</dbReference>
<feature type="domain" description="ACT" evidence="9">
    <location>
        <begin position="896"/>
        <end position="967"/>
    </location>
</feature>